<dbReference type="PANTHER" id="PTHR24320:SF148">
    <property type="entry name" value="NAD(P)-BINDING ROSSMANN-FOLD SUPERFAMILY PROTEIN"/>
    <property type="match status" value="1"/>
</dbReference>
<evidence type="ECO:0000256" key="1">
    <source>
        <dbReference type="ARBA" id="ARBA00006484"/>
    </source>
</evidence>
<evidence type="ECO:0000313" key="4">
    <source>
        <dbReference type="EMBL" id="ANF96851.1"/>
    </source>
</evidence>
<name>A0A172ZGS5_9BACL</name>
<dbReference type="Pfam" id="PF00106">
    <property type="entry name" value="adh_short"/>
    <property type="match status" value="1"/>
</dbReference>
<dbReference type="EMBL" id="CP013023">
    <property type="protein sequence ID" value="ANF96851.1"/>
    <property type="molecule type" value="Genomic_DNA"/>
</dbReference>
<dbReference type="KEGG" id="pbv:AR543_13085"/>
<keyword evidence="2" id="KW-0560">Oxidoreductase</keyword>
<evidence type="ECO:0000256" key="3">
    <source>
        <dbReference type="RuleBase" id="RU000363"/>
    </source>
</evidence>
<dbReference type="PANTHER" id="PTHR24320">
    <property type="entry name" value="RETINOL DEHYDROGENASE"/>
    <property type="match status" value="1"/>
</dbReference>
<dbReference type="GO" id="GO:0016491">
    <property type="term" value="F:oxidoreductase activity"/>
    <property type="evidence" value="ECO:0007669"/>
    <property type="project" value="UniProtKB-KW"/>
</dbReference>
<dbReference type="OrthoDB" id="9809821at2"/>
<dbReference type="Gene3D" id="3.40.50.720">
    <property type="entry name" value="NAD(P)-binding Rossmann-like Domain"/>
    <property type="match status" value="1"/>
</dbReference>
<dbReference type="PRINTS" id="PR00080">
    <property type="entry name" value="SDRFAMILY"/>
</dbReference>
<dbReference type="InterPro" id="IPR036291">
    <property type="entry name" value="NAD(P)-bd_dom_sf"/>
</dbReference>
<comment type="similarity">
    <text evidence="1 3">Belongs to the short-chain dehydrogenases/reductases (SDR) family.</text>
</comment>
<dbReference type="STRING" id="1616788.AR543_13085"/>
<gene>
    <name evidence="4" type="ORF">AR543_13085</name>
</gene>
<dbReference type="SUPFAM" id="SSF51735">
    <property type="entry name" value="NAD(P)-binding Rossmann-fold domains"/>
    <property type="match status" value="1"/>
</dbReference>
<reference evidence="4 5" key="2">
    <citation type="journal article" date="2016" name="Int. J. Syst. Evol. Microbiol.">
        <title>Paenibacillus bovis sp. nov., isolated from raw yak (Bos grunniens) milk.</title>
        <authorList>
            <person name="Gao C."/>
            <person name="Han J."/>
            <person name="Liu Z."/>
            <person name="Xu X."/>
            <person name="Hang F."/>
            <person name="Wu Z."/>
        </authorList>
    </citation>
    <scope>NUCLEOTIDE SEQUENCE [LARGE SCALE GENOMIC DNA]</scope>
    <source>
        <strain evidence="4 5">BD3526</strain>
    </source>
</reference>
<organism evidence="4 5">
    <name type="scientific">Paenibacillus bovis</name>
    <dbReference type="NCBI Taxonomy" id="1616788"/>
    <lineage>
        <taxon>Bacteria</taxon>
        <taxon>Bacillati</taxon>
        <taxon>Bacillota</taxon>
        <taxon>Bacilli</taxon>
        <taxon>Bacillales</taxon>
        <taxon>Paenibacillaceae</taxon>
        <taxon>Paenibacillus</taxon>
    </lineage>
</organism>
<sequence>MGQQWTASRIPDQTGKRIIITGGSGGLGLETAMELAAKGAALVLAVRNANKGKQAAVQINQRYPQAQVEIMPLDLADLNSVREFAELYRSRYTSLDILINNAGVMIPPYQKTKQGFELQFGSNHLGHFALTGHLLPLLMATPHSRIVTLSSIAARTGYIYFNNLDGRIGYRAGKFYCQSKLANLLFAKELQKRLNEAGADTISVGCHPGIANTNLVSRGSGKQAIWPVRFVWGLFSQTAAFGALPTLYAATEPSLIGGEFIGPDGPGSRKGYPQHDISFEHKVNYGTAAKLWKVSEELTNVHYDFTSAHQTEE</sequence>
<evidence type="ECO:0000313" key="5">
    <source>
        <dbReference type="Proteomes" id="UP000078148"/>
    </source>
</evidence>
<keyword evidence="5" id="KW-1185">Reference proteome</keyword>
<dbReference type="CDD" id="cd05327">
    <property type="entry name" value="retinol-DH_like_SDR_c_like"/>
    <property type="match status" value="1"/>
</dbReference>
<dbReference type="NCBIfam" id="NF004513">
    <property type="entry name" value="PRK05854.1"/>
    <property type="match status" value="1"/>
</dbReference>
<proteinExistence type="inferred from homology"/>
<dbReference type="PRINTS" id="PR00081">
    <property type="entry name" value="GDHRDH"/>
</dbReference>
<protein>
    <submittedName>
        <fullName evidence="4">Short-chain dehydrogenase</fullName>
    </submittedName>
</protein>
<accession>A0A172ZGS5</accession>
<dbReference type="AlphaFoldDB" id="A0A172ZGS5"/>
<dbReference type="InterPro" id="IPR002347">
    <property type="entry name" value="SDR_fam"/>
</dbReference>
<dbReference type="Proteomes" id="UP000078148">
    <property type="component" value="Chromosome"/>
</dbReference>
<evidence type="ECO:0000256" key="2">
    <source>
        <dbReference type="ARBA" id="ARBA00023002"/>
    </source>
</evidence>
<dbReference type="NCBIfam" id="NF004846">
    <property type="entry name" value="PRK06197.1"/>
    <property type="match status" value="1"/>
</dbReference>
<reference evidence="5" key="1">
    <citation type="submission" date="2015-10" db="EMBL/GenBank/DDBJ databases">
        <title>Genome of Paenibacillus bovis sp. nov.</title>
        <authorList>
            <person name="Wu Z."/>
            <person name="Gao C."/>
            <person name="Liu Z."/>
            <person name="Zheng H."/>
        </authorList>
    </citation>
    <scope>NUCLEOTIDE SEQUENCE [LARGE SCALE GENOMIC DNA]</scope>
    <source>
        <strain evidence="5">BD3526</strain>
    </source>
</reference>
<dbReference type="RefSeq" id="WP_060534958.1">
    <property type="nucleotide sequence ID" value="NZ_CP013023.1"/>
</dbReference>